<feature type="region of interest" description="Disordered" evidence="1">
    <location>
        <begin position="85"/>
        <end position="163"/>
    </location>
</feature>
<proteinExistence type="predicted"/>
<comment type="caution">
    <text evidence="2">The sequence shown here is derived from an EMBL/GenBank/DDBJ whole genome shotgun (WGS) entry which is preliminary data.</text>
</comment>
<dbReference type="AlphaFoldDB" id="A0A7J7Z5E9"/>
<evidence type="ECO:0000313" key="3">
    <source>
        <dbReference type="Proteomes" id="UP000527355"/>
    </source>
</evidence>
<feature type="compositionally biased region" description="Pro residues" evidence="1">
    <location>
        <begin position="134"/>
        <end position="143"/>
    </location>
</feature>
<keyword evidence="3" id="KW-1185">Reference proteome</keyword>
<dbReference type="Proteomes" id="UP000527355">
    <property type="component" value="Unassembled WGS sequence"/>
</dbReference>
<reference evidence="2 3" key="1">
    <citation type="journal article" date="2020" name="Nature">
        <title>Six reference-quality genomes reveal evolution of bat adaptations.</title>
        <authorList>
            <person name="Jebb D."/>
            <person name="Huang Z."/>
            <person name="Pippel M."/>
            <person name="Hughes G.M."/>
            <person name="Lavrichenko K."/>
            <person name="Devanna P."/>
            <person name="Winkler S."/>
            <person name="Jermiin L.S."/>
            <person name="Skirmuntt E.C."/>
            <person name="Katzourakis A."/>
            <person name="Burkitt-Gray L."/>
            <person name="Ray D.A."/>
            <person name="Sullivan K.A.M."/>
            <person name="Roscito J.G."/>
            <person name="Kirilenko B.M."/>
            <person name="Davalos L.M."/>
            <person name="Corthals A.P."/>
            <person name="Power M.L."/>
            <person name="Jones G."/>
            <person name="Ransome R.D."/>
            <person name="Dechmann D.K.N."/>
            <person name="Locatelli A.G."/>
            <person name="Puechmaille S.J."/>
            <person name="Fedrigo O."/>
            <person name="Jarvis E.D."/>
            <person name="Hiller M."/>
            <person name="Vernes S.C."/>
            <person name="Myers E.W."/>
            <person name="Teeling E.C."/>
        </authorList>
    </citation>
    <scope>NUCLEOTIDE SEQUENCE [LARGE SCALE GENOMIC DNA]</scope>
    <source>
        <strain evidence="2">MMyoMyo1</strain>
        <tissue evidence="2">Flight muscle</tissue>
    </source>
</reference>
<gene>
    <name evidence="2" type="ORF">mMyoMyo1_010759</name>
</gene>
<organism evidence="2 3">
    <name type="scientific">Myotis myotis</name>
    <name type="common">Greater mouse-eared bat</name>
    <name type="synonym">Vespertilio myotis</name>
    <dbReference type="NCBI Taxonomy" id="51298"/>
    <lineage>
        <taxon>Eukaryota</taxon>
        <taxon>Metazoa</taxon>
        <taxon>Chordata</taxon>
        <taxon>Craniata</taxon>
        <taxon>Vertebrata</taxon>
        <taxon>Euteleostomi</taxon>
        <taxon>Mammalia</taxon>
        <taxon>Eutheria</taxon>
        <taxon>Laurasiatheria</taxon>
        <taxon>Chiroptera</taxon>
        <taxon>Yangochiroptera</taxon>
        <taxon>Vespertilionidae</taxon>
        <taxon>Myotis</taxon>
    </lineage>
</organism>
<sequence>MFAQKNTGKSSCKYNRESAFSHRWLRRLLAVLSFANRCEEGLGAGVGRWGRSSLHIHAGPSRPLPEQSFLCNCHPNVSPGLVRPPSGCERGPQWSPNLPWPPTGPLAGRSQSPHPGGHWLCWSEPSTQYRSRPTPAPALPPVTLPKYQESQRGDKPEAGCEEG</sequence>
<feature type="compositionally biased region" description="Basic and acidic residues" evidence="1">
    <location>
        <begin position="149"/>
        <end position="163"/>
    </location>
</feature>
<dbReference type="EMBL" id="JABWUV010000003">
    <property type="protein sequence ID" value="KAF6369421.1"/>
    <property type="molecule type" value="Genomic_DNA"/>
</dbReference>
<evidence type="ECO:0000256" key="1">
    <source>
        <dbReference type="SAM" id="MobiDB-lite"/>
    </source>
</evidence>
<protein>
    <submittedName>
        <fullName evidence="2">Uncharacterized protein</fullName>
    </submittedName>
</protein>
<evidence type="ECO:0000313" key="2">
    <source>
        <dbReference type="EMBL" id="KAF6369421.1"/>
    </source>
</evidence>
<accession>A0A7J7Z5E9</accession>
<name>A0A7J7Z5E9_MYOMY</name>